<keyword evidence="2" id="KW-1185">Reference proteome</keyword>
<reference evidence="1" key="1">
    <citation type="submission" date="2023-07" db="EMBL/GenBank/DDBJ databases">
        <title>Black Yeasts Isolated from many extreme environments.</title>
        <authorList>
            <person name="Coleine C."/>
            <person name="Stajich J.E."/>
            <person name="Selbmann L."/>
        </authorList>
    </citation>
    <scope>NUCLEOTIDE SEQUENCE</scope>
    <source>
        <strain evidence="1">CCFEE 5714</strain>
    </source>
</reference>
<evidence type="ECO:0000313" key="2">
    <source>
        <dbReference type="Proteomes" id="UP001281147"/>
    </source>
</evidence>
<dbReference type="EMBL" id="JAUTXU010000070">
    <property type="protein sequence ID" value="KAK3712260.1"/>
    <property type="molecule type" value="Genomic_DNA"/>
</dbReference>
<organism evidence="1 2">
    <name type="scientific">Vermiconidia calcicola</name>
    <dbReference type="NCBI Taxonomy" id="1690605"/>
    <lineage>
        <taxon>Eukaryota</taxon>
        <taxon>Fungi</taxon>
        <taxon>Dikarya</taxon>
        <taxon>Ascomycota</taxon>
        <taxon>Pezizomycotina</taxon>
        <taxon>Dothideomycetes</taxon>
        <taxon>Dothideomycetidae</taxon>
        <taxon>Mycosphaerellales</taxon>
        <taxon>Extremaceae</taxon>
        <taxon>Vermiconidia</taxon>
    </lineage>
</organism>
<accession>A0ACC3N8P4</accession>
<name>A0ACC3N8P4_9PEZI</name>
<proteinExistence type="predicted"/>
<evidence type="ECO:0000313" key="1">
    <source>
        <dbReference type="EMBL" id="KAK3712260.1"/>
    </source>
</evidence>
<dbReference type="Proteomes" id="UP001281147">
    <property type="component" value="Unassembled WGS sequence"/>
</dbReference>
<protein>
    <submittedName>
        <fullName evidence="1">Uncharacterized protein</fullName>
    </submittedName>
</protein>
<comment type="caution">
    <text evidence="1">The sequence shown here is derived from an EMBL/GenBank/DDBJ whole genome shotgun (WGS) entry which is preliminary data.</text>
</comment>
<gene>
    <name evidence="1" type="ORF">LTR37_009122</name>
</gene>
<sequence>MATSGEMAADTLSILDERVRRVDYVLNGHTDRNTEQPPEAQHGGSAASRLRALERSLQSLAAKSPTVSEILALQRKYPELLHTSSASDVPTTLSTASLASLLYQTVSARLSQLQDISVPDPSSAAKLIELQPRIEKVQVKQDMQSKEIAELRARSAKVVEMWYQGGVLGMGEQWAEWEERLRDAEILVRRCEAARKREDGLV</sequence>